<dbReference type="Pfam" id="PF00486">
    <property type="entry name" value="Trans_reg_C"/>
    <property type="match status" value="1"/>
</dbReference>
<protein>
    <submittedName>
        <fullName evidence="6">Winged helix-turn-helix domain-containing protein</fullName>
    </submittedName>
</protein>
<organism evidence="6 7">
    <name type="scientific">Thalassotalea fonticola</name>
    <dbReference type="NCBI Taxonomy" id="3065649"/>
    <lineage>
        <taxon>Bacteria</taxon>
        <taxon>Pseudomonadati</taxon>
        <taxon>Pseudomonadota</taxon>
        <taxon>Gammaproteobacteria</taxon>
        <taxon>Alteromonadales</taxon>
        <taxon>Colwelliaceae</taxon>
        <taxon>Thalassotalea</taxon>
    </lineage>
</organism>
<evidence type="ECO:0000313" key="7">
    <source>
        <dbReference type="Proteomes" id="UP001301442"/>
    </source>
</evidence>
<dbReference type="InterPro" id="IPR016032">
    <property type="entry name" value="Sig_transdc_resp-reg_C-effctor"/>
</dbReference>
<dbReference type="InterPro" id="IPR023302">
    <property type="entry name" value="Pept_S9A_N"/>
</dbReference>
<dbReference type="PROSITE" id="PS51755">
    <property type="entry name" value="OMPR_PHOB"/>
    <property type="match status" value="1"/>
</dbReference>
<dbReference type="PANTHER" id="PTHR36842">
    <property type="entry name" value="PROTEIN TOLB HOMOLOG"/>
    <property type="match status" value="1"/>
</dbReference>
<gene>
    <name evidence="6" type="ORF">RI844_15425</name>
</gene>
<evidence type="ECO:0000313" key="6">
    <source>
        <dbReference type="EMBL" id="WOH36748.1"/>
    </source>
</evidence>
<keyword evidence="4" id="KW-1133">Transmembrane helix</keyword>
<feature type="domain" description="OmpR/PhoB-type" evidence="5">
    <location>
        <begin position="6"/>
        <end position="104"/>
    </location>
</feature>
<accession>A0ABZ0GN30</accession>
<keyword evidence="4" id="KW-0472">Membrane</keyword>
<dbReference type="InterPro" id="IPR011042">
    <property type="entry name" value="6-blade_b-propeller_TolB-like"/>
</dbReference>
<evidence type="ECO:0000259" key="5">
    <source>
        <dbReference type="PROSITE" id="PS51755"/>
    </source>
</evidence>
<feature type="DNA-binding region" description="OmpR/PhoB-type" evidence="3">
    <location>
        <begin position="6"/>
        <end position="104"/>
    </location>
</feature>
<dbReference type="SMART" id="SM00862">
    <property type="entry name" value="Trans_reg_C"/>
    <property type="match status" value="1"/>
</dbReference>
<dbReference type="SUPFAM" id="SSF82171">
    <property type="entry name" value="DPP6 N-terminal domain-like"/>
    <property type="match status" value="1"/>
</dbReference>
<dbReference type="Pfam" id="PF07676">
    <property type="entry name" value="PD40"/>
    <property type="match status" value="2"/>
</dbReference>
<keyword evidence="4" id="KW-0812">Transmembrane</keyword>
<dbReference type="InterPro" id="IPR036388">
    <property type="entry name" value="WH-like_DNA-bd_sf"/>
</dbReference>
<proteinExistence type="inferred from homology"/>
<dbReference type="Gene3D" id="2.120.10.30">
    <property type="entry name" value="TolB, C-terminal domain"/>
    <property type="match status" value="3"/>
</dbReference>
<dbReference type="EMBL" id="CP136600">
    <property type="protein sequence ID" value="WOH36748.1"/>
    <property type="molecule type" value="Genomic_DNA"/>
</dbReference>
<comment type="similarity">
    <text evidence="1">Belongs to the TolB family.</text>
</comment>
<feature type="transmembrane region" description="Helical" evidence="4">
    <location>
        <begin position="129"/>
        <end position="147"/>
    </location>
</feature>
<keyword evidence="7" id="KW-1185">Reference proteome</keyword>
<evidence type="ECO:0000256" key="1">
    <source>
        <dbReference type="ARBA" id="ARBA00009820"/>
    </source>
</evidence>
<dbReference type="Proteomes" id="UP001301442">
    <property type="component" value="Chromosome"/>
</dbReference>
<dbReference type="SUPFAM" id="SSF46894">
    <property type="entry name" value="C-terminal effector domain of the bipartite response regulators"/>
    <property type="match status" value="1"/>
</dbReference>
<evidence type="ECO:0000256" key="2">
    <source>
        <dbReference type="ARBA" id="ARBA00023125"/>
    </source>
</evidence>
<dbReference type="InterPro" id="IPR001867">
    <property type="entry name" value="OmpR/PhoB-type_DNA-bd"/>
</dbReference>
<dbReference type="RefSeq" id="WP_348395560.1">
    <property type="nucleotide sequence ID" value="NZ_CP136600.1"/>
</dbReference>
<dbReference type="InterPro" id="IPR011659">
    <property type="entry name" value="WD40"/>
</dbReference>
<sequence length="687" mass="79212">MSGLKNKNFRLGEYLVQPEHNKLRLDDEEFKIEPKIMQVLCYLIEHKQEVVSRSQIAEDLWPNTVTGLEVVTRAIFELRKTLKDDPKKPIFIETVARKGYCFIYDVDDIVIAMDSKIFGQGFSKRHAKLAFLVSSVILTLVLIFLYTPKNNSVDMKPSILTDLSTYSDMPAISPDEEQLLFVRKKSFKDTYSQLVLLDFASQQQKVITVANAEYKSPVWLPDSEYWFYIRCEKPSSCEVVKHHINNHKTETIFSLEQQIFSFAISNDNNHLVLTLLKKNRMELALVDITSQDTQLNFLDAQTEYTFSNHPIFSHDDKSVYYISTIRGDDSQIYRYDLASQNSIQLSDNYGRIRGLALKDESSLWVSGNIQKTKGIWIFNLLDKQSNKAFETFPGGVPALLSSQLNADKLVYTNFSRTTNLSAAGIDDLKSLADINSSMIDMNAVYSTDMQALYFVSNRSGLYDIWRYKNNIAERMTNIKANMIERPILNLQQDKIAYLSRENSQTQMTLFDVIDKVELKRISLPNKAFLLSWSNDQKYIYFNRFEDGQYNVYTLNVDTSQTHQILLNAGGIVQESKDGKSLFYGDRLNRQLMQRMESGEIRLMFKIPENEKGLISHGLKVIDDGLYYASQQQNRYSLKYYSFAHKTLSEYMKLPDDVFVTDIVKGNSVGVIYDKFVIEHANLIELTN</sequence>
<evidence type="ECO:0000256" key="3">
    <source>
        <dbReference type="PROSITE-ProRule" id="PRU01091"/>
    </source>
</evidence>
<keyword evidence="2 3" id="KW-0238">DNA-binding</keyword>
<reference evidence="6 7" key="1">
    <citation type="submission" date="2023-09" db="EMBL/GenBank/DDBJ databases">
        <authorList>
            <person name="Qi X."/>
        </authorList>
    </citation>
    <scope>NUCLEOTIDE SEQUENCE [LARGE SCALE GENOMIC DNA]</scope>
    <source>
        <strain evidence="6 7">S1-1</strain>
    </source>
</reference>
<dbReference type="CDD" id="cd00383">
    <property type="entry name" value="trans_reg_C"/>
    <property type="match status" value="1"/>
</dbReference>
<dbReference type="Gene3D" id="1.10.10.10">
    <property type="entry name" value="Winged helix-like DNA-binding domain superfamily/Winged helix DNA-binding domain"/>
    <property type="match status" value="1"/>
</dbReference>
<evidence type="ECO:0000256" key="4">
    <source>
        <dbReference type="SAM" id="Phobius"/>
    </source>
</evidence>
<name>A0ABZ0GN30_9GAMM</name>
<dbReference type="Pfam" id="PF02897">
    <property type="entry name" value="Peptidase_S9_N"/>
    <property type="match status" value="1"/>
</dbReference>